<dbReference type="AlphaFoldDB" id="A0A1X1FU71"/>
<feature type="transmembrane region" description="Helical" evidence="1">
    <location>
        <begin position="39"/>
        <end position="61"/>
    </location>
</feature>
<keyword evidence="1" id="KW-0812">Transmembrane</keyword>
<accession>A0A1X1FU71</accession>
<proteinExistence type="predicted"/>
<protein>
    <submittedName>
        <fullName evidence="2">Uncharacterized protein</fullName>
    </submittedName>
</protein>
<gene>
    <name evidence="2" type="ORF">B7729_07490</name>
</gene>
<dbReference type="Proteomes" id="UP000193538">
    <property type="component" value="Unassembled WGS sequence"/>
</dbReference>
<keyword evidence="1" id="KW-1133">Transmembrane helix</keyword>
<name>A0A1X1FU71_STROR</name>
<evidence type="ECO:0000313" key="3">
    <source>
        <dbReference type="Proteomes" id="UP000193538"/>
    </source>
</evidence>
<organism evidence="2 3">
    <name type="scientific">Streptococcus oralis subsp. tigurinus</name>
    <dbReference type="NCBI Taxonomy" id="1077464"/>
    <lineage>
        <taxon>Bacteria</taxon>
        <taxon>Bacillati</taxon>
        <taxon>Bacillota</taxon>
        <taxon>Bacilli</taxon>
        <taxon>Lactobacillales</taxon>
        <taxon>Streptococcaceae</taxon>
        <taxon>Streptococcus</taxon>
    </lineage>
</organism>
<comment type="caution">
    <text evidence="2">The sequence shown here is derived from an EMBL/GenBank/DDBJ whole genome shotgun (WGS) entry which is preliminary data.</text>
</comment>
<feature type="transmembrane region" description="Helical" evidence="1">
    <location>
        <begin position="7"/>
        <end position="27"/>
    </location>
</feature>
<sequence>MFICKNLLIKFCSCLKAILFALRLLFYHVSKICQAFCRIFYSHSFFSDYFCSFLRDILFFLKKISLYLRNQGFYLHFLSFFRENLPDSLYLIYGNRLTYFSFF</sequence>
<dbReference type="EMBL" id="NCUC01000014">
    <property type="protein sequence ID" value="ORO37821.1"/>
    <property type="molecule type" value="Genomic_DNA"/>
</dbReference>
<reference evidence="2 3" key="1">
    <citation type="journal article" date="2016" name="Eur. J. Clin. Microbiol. Infect. Dis.">
        <title>Whole genome sequencing as a tool for phylogenetic analysis of clinical strains of Mitis group streptococci.</title>
        <authorList>
            <person name="Rasmussen L.H."/>
            <person name="Dargis R."/>
            <person name="Hojholt K."/>
            <person name="Christensen J.J."/>
            <person name="Skovgaard O."/>
            <person name="Justesen U.S."/>
            <person name="Rosenvinge F.S."/>
            <person name="Moser C."/>
            <person name="Lukjancenko O."/>
            <person name="Rasmussen S."/>
            <person name="Nielsen X.C."/>
        </authorList>
    </citation>
    <scope>NUCLEOTIDE SEQUENCE [LARGE SCALE GENOMIC DNA]</scope>
    <source>
        <strain evidence="2 3">OD_348934_12</strain>
    </source>
</reference>
<keyword evidence="1" id="KW-0472">Membrane</keyword>
<evidence type="ECO:0000256" key="1">
    <source>
        <dbReference type="SAM" id="Phobius"/>
    </source>
</evidence>
<evidence type="ECO:0000313" key="2">
    <source>
        <dbReference type="EMBL" id="ORO37821.1"/>
    </source>
</evidence>